<keyword evidence="1" id="KW-0808">Transferase</keyword>
<dbReference type="SUPFAM" id="SSF89796">
    <property type="entry name" value="CoA-transferase family III (CaiB/BaiF)"/>
    <property type="match status" value="1"/>
</dbReference>
<name>A0ABU1FA37_9RHOB</name>
<protein>
    <submittedName>
        <fullName evidence="2">CaiB/BaiF CoA-transferase family protein</fullName>
    </submittedName>
</protein>
<dbReference type="EMBL" id="JAVKPH010000016">
    <property type="protein sequence ID" value="MDR5653749.1"/>
    <property type="molecule type" value="Genomic_DNA"/>
</dbReference>
<dbReference type="Gene3D" id="3.30.1540.10">
    <property type="entry name" value="formyl-coa transferase, domain 3"/>
    <property type="match status" value="1"/>
</dbReference>
<accession>A0ABU1FA37</accession>
<dbReference type="PANTHER" id="PTHR48207">
    <property type="entry name" value="SUCCINATE--HYDROXYMETHYLGLUTARATE COA-TRANSFERASE"/>
    <property type="match status" value="1"/>
</dbReference>
<dbReference type="Gene3D" id="3.40.50.10540">
    <property type="entry name" value="Crotonobetainyl-coa:carnitine coa-transferase, domain 1"/>
    <property type="match status" value="1"/>
</dbReference>
<dbReference type="PANTHER" id="PTHR48207:SF3">
    <property type="entry name" value="SUCCINATE--HYDROXYMETHYLGLUTARATE COA-TRANSFERASE"/>
    <property type="match status" value="1"/>
</dbReference>
<evidence type="ECO:0000313" key="2">
    <source>
        <dbReference type="EMBL" id="MDR5653749.1"/>
    </source>
</evidence>
<reference evidence="2 3" key="1">
    <citation type="submission" date="2023-09" db="EMBL/GenBank/DDBJ databases">
        <title>Xinfangfangia sedmenti sp. nov., isolated the sedment.</title>
        <authorList>
            <person name="Xu L."/>
        </authorList>
    </citation>
    <scope>NUCLEOTIDE SEQUENCE [LARGE SCALE GENOMIC DNA]</scope>
    <source>
        <strain evidence="2 3">LG-4</strain>
    </source>
</reference>
<sequence>MTEQAQGGALQGLRVIDLSAVLSGPAGTQILGDMGADVIKVEPPAGDETRRMGAPAWHDGSAAAYVNTNRNKRSISVDLQKPEGRALLLRLLEGADVLVENFKPGTMAKWGLDYETVLKARFPQLIHCQITAFGADGPLGGLPGYDPIAQGYGGILGFGGFPGGPPLRLHLPAVDYATALYAVIAIQGALLERARSGQGQAIEVTLYDSALSLLHPFACNWLLRGVVPQQMGNRHSSAAPYDIYPTRDGHIVLLVVTLRQFHNMCDALGLPALRDDPRMQVTTGRVQHNDELEAAIVPVLARLTTDAAVARLNAAGVPVAPVLDVGQALSHPHAAVRGAVVEGAEGYRGVASPLRFSRTPVSYRIVPPRQGAHGREILAEARLDPAEVEALIETGVVIAPPADET</sequence>
<evidence type="ECO:0000256" key="1">
    <source>
        <dbReference type="ARBA" id="ARBA00022679"/>
    </source>
</evidence>
<dbReference type="Proteomes" id="UP001247754">
    <property type="component" value="Unassembled WGS sequence"/>
</dbReference>
<dbReference type="RefSeq" id="WP_310457984.1">
    <property type="nucleotide sequence ID" value="NZ_JAVKPH010000016.1"/>
</dbReference>
<dbReference type="InterPro" id="IPR044855">
    <property type="entry name" value="CoA-Trfase_III_dom3_sf"/>
</dbReference>
<comment type="caution">
    <text evidence="2">The sequence shown here is derived from an EMBL/GenBank/DDBJ whole genome shotgun (WGS) entry which is preliminary data.</text>
</comment>
<evidence type="ECO:0000313" key="3">
    <source>
        <dbReference type="Proteomes" id="UP001247754"/>
    </source>
</evidence>
<gene>
    <name evidence="2" type="ORF">RGD00_14130</name>
</gene>
<keyword evidence="3" id="KW-1185">Reference proteome</keyword>
<dbReference type="InterPro" id="IPR003673">
    <property type="entry name" value="CoA-Trfase_fam_III"/>
</dbReference>
<organism evidence="2 3">
    <name type="scientific">Ruixingdingia sedimenti</name>
    <dbReference type="NCBI Taxonomy" id="3073604"/>
    <lineage>
        <taxon>Bacteria</taxon>
        <taxon>Pseudomonadati</taxon>
        <taxon>Pseudomonadota</taxon>
        <taxon>Alphaproteobacteria</taxon>
        <taxon>Rhodobacterales</taxon>
        <taxon>Paracoccaceae</taxon>
        <taxon>Ruixingdingia</taxon>
    </lineage>
</organism>
<proteinExistence type="predicted"/>
<dbReference type="InterPro" id="IPR023606">
    <property type="entry name" value="CoA-Trfase_III_dom_1_sf"/>
</dbReference>
<dbReference type="Pfam" id="PF02515">
    <property type="entry name" value="CoA_transf_3"/>
    <property type="match status" value="1"/>
</dbReference>
<dbReference type="InterPro" id="IPR050483">
    <property type="entry name" value="CoA-transferase_III_domain"/>
</dbReference>